<dbReference type="EMBL" id="BMAW01073139">
    <property type="protein sequence ID" value="GFT86497.1"/>
    <property type="molecule type" value="Genomic_DNA"/>
</dbReference>
<reference evidence="1" key="1">
    <citation type="submission" date="2020-08" db="EMBL/GenBank/DDBJ databases">
        <title>Multicomponent nature underlies the extraordinary mechanical properties of spider dragline silk.</title>
        <authorList>
            <person name="Kono N."/>
            <person name="Nakamura H."/>
            <person name="Mori M."/>
            <person name="Yoshida Y."/>
            <person name="Ohtoshi R."/>
            <person name="Malay A.D."/>
            <person name="Moran D.A.P."/>
            <person name="Tomita M."/>
            <person name="Numata K."/>
            <person name="Arakawa K."/>
        </authorList>
    </citation>
    <scope>NUCLEOTIDE SEQUENCE</scope>
</reference>
<organism evidence="1 2">
    <name type="scientific">Nephila pilipes</name>
    <name type="common">Giant wood spider</name>
    <name type="synonym">Nephila maculata</name>
    <dbReference type="NCBI Taxonomy" id="299642"/>
    <lineage>
        <taxon>Eukaryota</taxon>
        <taxon>Metazoa</taxon>
        <taxon>Ecdysozoa</taxon>
        <taxon>Arthropoda</taxon>
        <taxon>Chelicerata</taxon>
        <taxon>Arachnida</taxon>
        <taxon>Araneae</taxon>
        <taxon>Araneomorphae</taxon>
        <taxon>Entelegynae</taxon>
        <taxon>Araneoidea</taxon>
        <taxon>Nephilidae</taxon>
        <taxon>Nephila</taxon>
    </lineage>
</organism>
<evidence type="ECO:0000313" key="2">
    <source>
        <dbReference type="Proteomes" id="UP000887013"/>
    </source>
</evidence>
<proteinExistence type="predicted"/>
<dbReference type="Proteomes" id="UP000887013">
    <property type="component" value="Unassembled WGS sequence"/>
</dbReference>
<gene>
    <name evidence="1" type="ORF">NPIL_65691</name>
</gene>
<comment type="caution">
    <text evidence="1">The sequence shown here is derived from an EMBL/GenBank/DDBJ whole genome shotgun (WGS) entry which is preliminary data.</text>
</comment>
<protein>
    <submittedName>
        <fullName evidence="1">Uncharacterized protein</fullName>
    </submittedName>
</protein>
<evidence type="ECO:0000313" key="1">
    <source>
        <dbReference type="EMBL" id="GFT86497.1"/>
    </source>
</evidence>
<accession>A0A8X6PUH7</accession>
<sequence>MTHTFQNEYFPYQKQKCALTLSLFALKNSFRKKGFVKFERKQTTGDELPTVLRESVLMSNYFEMTEQREVIERSSKLLSITLKSGKTIILLDVQVRRRCVCAFSAFM</sequence>
<dbReference type="AlphaFoldDB" id="A0A8X6PUH7"/>
<name>A0A8X6PUH7_NEPPI</name>
<keyword evidence="2" id="KW-1185">Reference proteome</keyword>